<sequence length="175" mass="20251">MDVSESRQVIVNIRVALANAGYHGNVSITAYGDHKIKPEDEEYYKNAGITFISKGSKRARMHRMLADMHLWGADNRAHPLRNMMVLAKDIMPDDDGYQTLFEHYLEIMTMRCWNVALAVPDDYQLERMPDDVNWTVWRWDDLCVGGHSLDDSLLSRQQPYAHYWCGDKSEGVENK</sequence>
<dbReference type="PANTHER" id="PTHR14379:SF3">
    <property type="entry name" value="MEIOSIS REGULATOR AND MRNA STABILITY FACTOR 1"/>
    <property type="match status" value="1"/>
</dbReference>
<name>A0A565BG53_9BRAS</name>
<evidence type="ECO:0000313" key="1">
    <source>
        <dbReference type="EMBL" id="VVB00283.1"/>
    </source>
</evidence>
<proteinExistence type="predicted"/>
<gene>
    <name evidence="1" type="ORF">ANE_LOCUS10727</name>
</gene>
<dbReference type="InterPro" id="IPR024768">
    <property type="entry name" value="Marf1"/>
</dbReference>
<dbReference type="GO" id="GO:0005777">
    <property type="term" value="C:peroxisome"/>
    <property type="evidence" value="ECO:0007669"/>
    <property type="project" value="InterPro"/>
</dbReference>
<dbReference type="PANTHER" id="PTHR14379">
    <property type="entry name" value="LIMKAIN B LKAP"/>
    <property type="match status" value="1"/>
</dbReference>
<accession>A0A565BG53</accession>
<evidence type="ECO:0000313" key="2">
    <source>
        <dbReference type="Proteomes" id="UP000489600"/>
    </source>
</evidence>
<keyword evidence="2" id="KW-1185">Reference proteome</keyword>
<organism evidence="1 2">
    <name type="scientific">Arabis nemorensis</name>
    <dbReference type="NCBI Taxonomy" id="586526"/>
    <lineage>
        <taxon>Eukaryota</taxon>
        <taxon>Viridiplantae</taxon>
        <taxon>Streptophyta</taxon>
        <taxon>Embryophyta</taxon>
        <taxon>Tracheophyta</taxon>
        <taxon>Spermatophyta</taxon>
        <taxon>Magnoliopsida</taxon>
        <taxon>eudicotyledons</taxon>
        <taxon>Gunneridae</taxon>
        <taxon>Pentapetalae</taxon>
        <taxon>rosids</taxon>
        <taxon>malvids</taxon>
        <taxon>Brassicales</taxon>
        <taxon>Brassicaceae</taxon>
        <taxon>Arabideae</taxon>
        <taxon>Arabis</taxon>
    </lineage>
</organism>
<dbReference type="Proteomes" id="UP000489600">
    <property type="component" value="Unassembled WGS sequence"/>
</dbReference>
<dbReference type="GO" id="GO:0010468">
    <property type="term" value="P:regulation of gene expression"/>
    <property type="evidence" value="ECO:0007669"/>
    <property type="project" value="InterPro"/>
</dbReference>
<reference evidence="1" key="1">
    <citation type="submission" date="2019-07" db="EMBL/GenBank/DDBJ databases">
        <authorList>
            <person name="Dittberner H."/>
        </authorList>
    </citation>
    <scope>NUCLEOTIDE SEQUENCE [LARGE SCALE GENOMIC DNA]</scope>
</reference>
<dbReference type="AlphaFoldDB" id="A0A565BG53"/>
<dbReference type="EMBL" id="CABITT030000004">
    <property type="protein sequence ID" value="VVB00283.1"/>
    <property type="molecule type" value="Genomic_DNA"/>
</dbReference>
<protein>
    <recommendedName>
        <fullName evidence="3">NYN domain-containing protein</fullName>
    </recommendedName>
</protein>
<comment type="caution">
    <text evidence="1">The sequence shown here is derived from an EMBL/GenBank/DDBJ whole genome shotgun (WGS) entry which is preliminary data.</text>
</comment>
<evidence type="ECO:0008006" key="3">
    <source>
        <dbReference type="Google" id="ProtNLM"/>
    </source>
</evidence>